<feature type="region of interest" description="Disordered" evidence="1">
    <location>
        <begin position="342"/>
        <end position="366"/>
    </location>
</feature>
<dbReference type="PROSITE" id="PS51698">
    <property type="entry name" value="U_BOX"/>
    <property type="match status" value="1"/>
</dbReference>
<dbReference type="GO" id="GO:0004842">
    <property type="term" value="F:ubiquitin-protein transferase activity"/>
    <property type="evidence" value="ECO:0007669"/>
    <property type="project" value="InterPro"/>
</dbReference>
<dbReference type="EMBL" id="BDRX01000075">
    <property type="protein sequence ID" value="GBF96130.1"/>
    <property type="molecule type" value="Genomic_DNA"/>
</dbReference>
<dbReference type="OrthoDB" id="10064100at2759"/>
<sequence length="492" mass="48646">MQRVPEKGAGLSLGSGSFHAAGSAAVAAGAAANAALFNTPAELCCPITQELMNDPVLATSGQIYERAAIETHFSRASAAGALLTDPLTNAPLASDQLLPVFPMRSRAAEYREATVRACIAAAVAGSSRAEAVRHLRRAAELVLPPLAPPRAAADAGRGAGGGKRAGGGSRGRSGGGGSPEGGADELMVAAPGLSPDLARFLVSHRGDAYAAVALKWFGNELLRGGFPDQAADVFYGLLLEECDRQQQADYLQLCLACWGHRAGGAADGKAAPAAGQAPPPAAVGADAAIIEKLADFVERQQTLSAGDVIDMLQAPDGIGRAGALRLCDALLARAAAAGGGGGGAGAGGGDARRSSGGGAGGGAGGAQSELARSVELLTRYVRLSCAETSDGLRHTLQPAGGAAAAVAAAAPAPSGGGAGGKPGRGRRLREAAARARDALSSGRARAAASCVLAAASLAGGSGLLLRATRLVPLLVLLHATVQHQQPVKGGSH</sequence>
<evidence type="ECO:0000313" key="3">
    <source>
        <dbReference type="EMBL" id="GBF96130.1"/>
    </source>
</evidence>
<protein>
    <recommendedName>
        <fullName evidence="2">U-box domain-containing protein</fullName>
    </recommendedName>
</protein>
<dbReference type="PANTHER" id="PTHR46573">
    <property type="entry name" value="WD REPEAT, SAM AND U-BOX DOMAIN-CONTAINING PROTEIN 1"/>
    <property type="match status" value="1"/>
</dbReference>
<feature type="compositionally biased region" description="Gly residues" evidence="1">
    <location>
        <begin position="157"/>
        <end position="180"/>
    </location>
</feature>
<dbReference type="CDD" id="cd16655">
    <property type="entry name" value="RING-Ubox_WDSUB1-like"/>
    <property type="match status" value="1"/>
</dbReference>
<feature type="domain" description="U-box" evidence="2">
    <location>
        <begin position="38"/>
        <end position="117"/>
    </location>
</feature>
<evidence type="ECO:0000313" key="4">
    <source>
        <dbReference type="Proteomes" id="UP000247498"/>
    </source>
</evidence>
<dbReference type="Gene3D" id="3.30.40.10">
    <property type="entry name" value="Zinc/RING finger domain, C3HC4 (zinc finger)"/>
    <property type="match status" value="1"/>
</dbReference>
<dbReference type="Proteomes" id="UP000247498">
    <property type="component" value="Unassembled WGS sequence"/>
</dbReference>
<evidence type="ECO:0000256" key="1">
    <source>
        <dbReference type="SAM" id="MobiDB-lite"/>
    </source>
</evidence>
<dbReference type="UniPathway" id="UPA00143"/>
<feature type="compositionally biased region" description="Gly residues" evidence="1">
    <location>
        <begin position="342"/>
        <end position="365"/>
    </location>
</feature>
<dbReference type="PANTHER" id="PTHR46573:SF2">
    <property type="entry name" value="U-BOX DOMAIN-CONTAINING PROTEIN"/>
    <property type="match status" value="1"/>
</dbReference>
<dbReference type="SMART" id="SM00504">
    <property type="entry name" value="Ubox"/>
    <property type="match status" value="1"/>
</dbReference>
<accession>A0A2V0PE04</accession>
<keyword evidence="4" id="KW-1185">Reference proteome</keyword>
<dbReference type="InterPro" id="IPR013083">
    <property type="entry name" value="Znf_RING/FYVE/PHD"/>
</dbReference>
<dbReference type="Pfam" id="PF04564">
    <property type="entry name" value="U-box"/>
    <property type="match status" value="1"/>
</dbReference>
<evidence type="ECO:0000259" key="2">
    <source>
        <dbReference type="PROSITE" id="PS51698"/>
    </source>
</evidence>
<name>A0A2V0PE04_9CHLO</name>
<feature type="region of interest" description="Disordered" evidence="1">
    <location>
        <begin position="150"/>
        <end position="186"/>
    </location>
</feature>
<gene>
    <name evidence="3" type="ORF">Rsub_08878</name>
</gene>
<dbReference type="GO" id="GO:0016567">
    <property type="term" value="P:protein ubiquitination"/>
    <property type="evidence" value="ECO:0007669"/>
    <property type="project" value="UniProtKB-UniPathway"/>
</dbReference>
<dbReference type="SUPFAM" id="SSF57850">
    <property type="entry name" value="RING/U-box"/>
    <property type="match status" value="1"/>
</dbReference>
<dbReference type="InParanoid" id="A0A2V0PE04"/>
<dbReference type="AlphaFoldDB" id="A0A2V0PE04"/>
<comment type="caution">
    <text evidence="3">The sequence shown here is derived from an EMBL/GenBank/DDBJ whole genome shotgun (WGS) entry which is preliminary data.</text>
</comment>
<organism evidence="3 4">
    <name type="scientific">Raphidocelis subcapitata</name>
    <dbReference type="NCBI Taxonomy" id="307507"/>
    <lineage>
        <taxon>Eukaryota</taxon>
        <taxon>Viridiplantae</taxon>
        <taxon>Chlorophyta</taxon>
        <taxon>core chlorophytes</taxon>
        <taxon>Chlorophyceae</taxon>
        <taxon>CS clade</taxon>
        <taxon>Sphaeropleales</taxon>
        <taxon>Selenastraceae</taxon>
        <taxon>Raphidocelis</taxon>
    </lineage>
</organism>
<reference evidence="3 4" key="1">
    <citation type="journal article" date="2018" name="Sci. Rep.">
        <title>Raphidocelis subcapitata (=Pseudokirchneriella subcapitata) provides an insight into genome evolution and environmental adaptations in the Sphaeropleales.</title>
        <authorList>
            <person name="Suzuki S."/>
            <person name="Yamaguchi H."/>
            <person name="Nakajima N."/>
            <person name="Kawachi M."/>
        </authorList>
    </citation>
    <scope>NUCLEOTIDE SEQUENCE [LARGE SCALE GENOMIC DNA]</scope>
    <source>
        <strain evidence="3 4">NIES-35</strain>
    </source>
</reference>
<proteinExistence type="predicted"/>
<dbReference type="InterPro" id="IPR003613">
    <property type="entry name" value="Ubox_domain"/>
</dbReference>
<dbReference type="InterPro" id="IPR052085">
    <property type="entry name" value="WD-SAM-U-box"/>
</dbReference>
<feature type="region of interest" description="Disordered" evidence="1">
    <location>
        <begin position="411"/>
        <end position="434"/>
    </location>
</feature>